<accession>A0A5K7X364</accession>
<proteinExistence type="predicted"/>
<gene>
    <name evidence="1" type="ORF">PLANPX_0542</name>
</gene>
<evidence type="ECO:0000313" key="2">
    <source>
        <dbReference type="Proteomes" id="UP000326837"/>
    </source>
</evidence>
<reference evidence="2" key="1">
    <citation type="submission" date="2019-10" db="EMBL/GenBank/DDBJ databases">
        <title>Lacipirellula parvula gen. nov., sp. nov., representing a lineage of planctomycetes widespread in freshwater anoxic habitats, and description of the family Lacipirellulaceae.</title>
        <authorList>
            <person name="Dedysh S.N."/>
            <person name="Kulichevskaya I.S."/>
            <person name="Beletsky A.V."/>
            <person name="Rakitin A.L."/>
            <person name="Mardanov A.V."/>
            <person name="Ivanova A.A."/>
            <person name="Saltykova V.X."/>
            <person name="Rijpstra W.I.C."/>
            <person name="Sinninghe Damste J.S."/>
            <person name="Ravin N.V."/>
        </authorList>
    </citation>
    <scope>NUCLEOTIDE SEQUENCE [LARGE SCALE GENOMIC DNA]</scope>
    <source>
        <strain evidence="2">PX69</strain>
    </source>
</reference>
<protein>
    <submittedName>
        <fullName evidence="1">Uncharacterized protein</fullName>
    </submittedName>
</protein>
<dbReference type="EMBL" id="AP021861">
    <property type="protein sequence ID" value="BBO30930.1"/>
    <property type="molecule type" value="Genomic_DNA"/>
</dbReference>
<name>A0A5K7X364_9BACT</name>
<organism evidence="1 2">
    <name type="scientific">Lacipirellula parvula</name>
    <dbReference type="NCBI Taxonomy" id="2650471"/>
    <lineage>
        <taxon>Bacteria</taxon>
        <taxon>Pseudomonadati</taxon>
        <taxon>Planctomycetota</taxon>
        <taxon>Planctomycetia</taxon>
        <taxon>Pirellulales</taxon>
        <taxon>Lacipirellulaceae</taxon>
        <taxon>Lacipirellula</taxon>
    </lineage>
</organism>
<dbReference type="AlphaFoldDB" id="A0A5K7X364"/>
<keyword evidence="2" id="KW-1185">Reference proteome</keyword>
<evidence type="ECO:0000313" key="1">
    <source>
        <dbReference type="EMBL" id="BBO30930.1"/>
    </source>
</evidence>
<dbReference type="KEGG" id="lpav:PLANPX_0542"/>
<sequence length="39" mass="4352">MNPSLNKNFRDMLSALNDAEVDYLVVGAYALATHEQRAI</sequence>
<dbReference type="Proteomes" id="UP000326837">
    <property type="component" value="Chromosome"/>
</dbReference>